<keyword evidence="3" id="KW-0238">DNA-binding</keyword>
<keyword evidence="7" id="KW-1185">Reference proteome</keyword>
<dbReference type="Gene3D" id="3.40.190.290">
    <property type="match status" value="1"/>
</dbReference>
<proteinExistence type="inferred from homology"/>
<dbReference type="GO" id="GO:0003677">
    <property type="term" value="F:DNA binding"/>
    <property type="evidence" value="ECO:0007669"/>
    <property type="project" value="UniProtKB-KW"/>
</dbReference>
<name>A0A917QDF8_9HYPH</name>
<keyword evidence="4" id="KW-0804">Transcription</keyword>
<feature type="domain" description="HTH lysR-type" evidence="5">
    <location>
        <begin position="12"/>
        <end position="69"/>
    </location>
</feature>
<dbReference type="Proteomes" id="UP000600449">
    <property type="component" value="Unassembled WGS sequence"/>
</dbReference>
<evidence type="ECO:0000256" key="3">
    <source>
        <dbReference type="ARBA" id="ARBA00023125"/>
    </source>
</evidence>
<gene>
    <name evidence="6" type="ORF">GCM10011322_36440</name>
</gene>
<evidence type="ECO:0000256" key="1">
    <source>
        <dbReference type="ARBA" id="ARBA00009437"/>
    </source>
</evidence>
<dbReference type="Pfam" id="PF00126">
    <property type="entry name" value="HTH_1"/>
    <property type="match status" value="1"/>
</dbReference>
<comment type="caution">
    <text evidence="6">The sequence shown here is derived from an EMBL/GenBank/DDBJ whole genome shotgun (WGS) entry which is preliminary data.</text>
</comment>
<dbReference type="PRINTS" id="PR00039">
    <property type="entry name" value="HTHLYSR"/>
</dbReference>
<evidence type="ECO:0000313" key="6">
    <source>
        <dbReference type="EMBL" id="GGK46057.1"/>
    </source>
</evidence>
<comment type="similarity">
    <text evidence="1">Belongs to the LysR transcriptional regulatory family.</text>
</comment>
<evidence type="ECO:0000259" key="5">
    <source>
        <dbReference type="PROSITE" id="PS50931"/>
    </source>
</evidence>
<keyword evidence="2" id="KW-0805">Transcription regulation</keyword>
<organism evidence="6 7">
    <name type="scientific">Salinarimonas ramus</name>
    <dbReference type="NCBI Taxonomy" id="690164"/>
    <lineage>
        <taxon>Bacteria</taxon>
        <taxon>Pseudomonadati</taxon>
        <taxon>Pseudomonadota</taxon>
        <taxon>Alphaproteobacteria</taxon>
        <taxon>Hyphomicrobiales</taxon>
        <taxon>Salinarimonadaceae</taxon>
        <taxon>Salinarimonas</taxon>
    </lineage>
</organism>
<dbReference type="InterPro" id="IPR005119">
    <property type="entry name" value="LysR_subst-bd"/>
</dbReference>
<dbReference type="PANTHER" id="PTHR30419:SF8">
    <property type="entry name" value="NITROGEN ASSIMILATION TRANSCRIPTIONAL ACTIVATOR-RELATED"/>
    <property type="match status" value="1"/>
</dbReference>
<dbReference type="InterPro" id="IPR050950">
    <property type="entry name" value="HTH-type_LysR_regulators"/>
</dbReference>
<dbReference type="GO" id="GO:0003700">
    <property type="term" value="F:DNA-binding transcription factor activity"/>
    <property type="evidence" value="ECO:0007669"/>
    <property type="project" value="InterPro"/>
</dbReference>
<dbReference type="RefSeq" id="WP_188914678.1">
    <property type="nucleotide sequence ID" value="NZ_BMMF01000011.1"/>
</dbReference>
<dbReference type="Pfam" id="PF03466">
    <property type="entry name" value="LysR_substrate"/>
    <property type="match status" value="1"/>
</dbReference>
<evidence type="ECO:0000256" key="2">
    <source>
        <dbReference type="ARBA" id="ARBA00023015"/>
    </source>
</evidence>
<reference evidence="6 7" key="1">
    <citation type="journal article" date="2014" name="Int. J. Syst. Evol. Microbiol.">
        <title>Complete genome sequence of Corynebacterium casei LMG S-19264T (=DSM 44701T), isolated from a smear-ripened cheese.</title>
        <authorList>
            <consortium name="US DOE Joint Genome Institute (JGI-PGF)"/>
            <person name="Walter F."/>
            <person name="Albersmeier A."/>
            <person name="Kalinowski J."/>
            <person name="Ruckert C."/>
        </authorList>
    </citation>
    <scope>NUCLEOTIDE SEQUENCE [LARGE SCALE GENOMIC DNA]</scope>
    <source>
        <strain evidence="6 7">CGMCC 1.9161</strain>
    </source>
</reference>
<evidence type="ECO:0000313" key="7">
    <source>
        <dbReference type="Proteomes" id="UP000600449"/>
    </source>
</evidence>
<protein>
    <recommendedName>
        <fullName evidence="5">HTH lysR-type domain-containing protein</fullName>
    </recommendedName>
</protein>
<dbReference type="PROSITE" id="PS50931">
    <property type="entry name" value="HTH_LYSR"/>
    <property type="match status" value="1"/>
</dbReference>
<dbReference type="Gene3D" id="1.10.10.10">
    <property type="entry name" value="Winged helix-like DNA-binding domain superfamily/Winged helix DNA-binding domain"/>
    <property type="match status" value="1"/>
</dbReference>
<dbReference type="SUPFAM" id="SSF46785">
    <property type="entry name" value="Winged helix' DNA-binding domain"/>
    <property type="match status" value="1"/>
</dbReference>
<dbReference type="PANTHER" id="PTHR30419">
    <property type="entry name" value="HTH-TYPE TRANSCRIPTIONAL REGULATOR YBHD"/>
    <property type="match status" value="1"/>
</dbReference>
<dbReference type="InterPro" id="IPR000847">
    <property type="entry name" value="LysR_HTH_N"/>
</dbReference>
<sequence>MLPDIEPMLARLKLRHFRLLTAIDDNGSLLRAAEAVGISQPGATKALQEIEDAIGHPLFVRTNRGLRANELGHCVVRYARLIQQDVSHLREEMLGILDGHGGRLAVGTIMGAVPLLTHHLTRLMDRNRAIRVELVEDTSASLLGLLDAGRLEIAICRTSVSARPEKYVDARIWEEELAVVANVRHPLASSSATLRDLAESTWIVYAANMPMRLYLEQEFKAQELRFPTSLVETTSAFATLALLQRNPDFVALLSTEVANVLSRTQTTTILPVRLPARSEPYYLVRSRSRALSPIAARFWTDVVANPGEHID</sequence>
<dbReference type="AlphaFoldDB" id="A0A917QDF8"/>
<accession>A0A917QDF8</accession>
<dbReference type="EMBL" id="BMMF01000011">
    <property type="protein sequence ID" value="GGK46057.1"/>
    <property type="molecule type" value="Genomic_DNA"/>
</dbReference>
<dbReference type="GO" id="GO:0005829">
    <property type="term" value="C:cytosol"/>
    <property type="evidence" value="ECO:0007669"/>
    <property type="project" value="TreeGrafter"/>
</dbReference>
<dbReference type="InterPro" id="IPR036388">
    <property type="entry name" value="WH-like_DNA-bd_sf"/>
</dbReference>
<dbReference type="InterPro" id="IPR036390">
    <property type="entry name" value="WH_DNA-bd_sf"/>
</dbReference>
<dbReference type="SUPFAM" id="SSF53850">
    <property type="entry name" value="Periplasmic binding protein-like II"/>
    <property type="match status" value="1"/>
</dbReference>
<evidence type="ECO:0000256" key="4">
    <source>
        <dbReference type="ARBA" id="ARBA00023163"/>
    </source>
</evidence>